<keyword evidence="4" id="KW-1185">Reference proteome</keyword>
<dbReference type="Proteomes" id="UP000559256">
    <property type="component" value="Unassembled WGS sequence"/>
</dbReference>
<keyword evidence="2" id="KW-0812">Transmembrane</keyword>
<name>A0A8H5GVU2_9AGAR</name>
<reference evidence="3 4" key="1">
    <citation type="journal article" date="2020" name="ISME J.">
        <title>Uncovering the hidden diversity of litter-decomposition mechanisms in mushroom-forming fungi.</title>
        <authorList>
            <person name="Floudas D."/>
            <person name="Bentzer J."/>
            <person name="Ahren D."/>
            <person name="Johansson T."/>
            <person name="Persson P."/>
            <person name="Tunlid A."/>
        </authorList>
    </citation>
    <scope>NUCLEOTIDE SEQUENCE [LARGE SCALE GENOMIC DNA]</scope>
    <source>
        <strain evidence="3 4">CBS 291.85</strain>
    </source>
</reference>
<organism evidence="3 4">
    <name type="scientific">Tetrapyrgos nigripes</name>
    <dbReference type="NCBI Taxonomy" id="182062"/>
    <lineage>
        <taxon>Eukaryota</taxon>
        <taxon>Fungi</taxon>
        <taxon>Dikarya</taxon>
        <taxon>Basidiomycota</taxon>
        <taxon>Agaricomycotina</taxon>
        <taxon>Agaricomycetes</taxon>
        <taxon>Agaricomycetidae</taxon>
        <taxon>Agaricales</taxon>
        <taxon>Marasmiineae</taxon>
        <taxon>Marasmiaceae</taxon>
        <taxon>Tetrapyrgos</taxon>
    </lineage>
</organism>
<protein>
    <submittedName>
        <fullName evidence="3">Uncharacterized protein</fullName>
    </submittedName>
</protein>
<keyword evidence="2" id="KW-1133">Transmembrane helix</keyword>
<feature type="region of interest" description="Disordered" evidence="1">
    <location>
        <begin position="1"/>
        <end position="28"/>
    </location>
</feature>
<evidence type="ECO:0000313" key="4">
    <source>
        <dbReference type="Proteomes" id="UP000559256"/>
    </source>
</evidence>
<comment type="caution">
    <text evidence="3">The sequence shown here is derived from an EMBL/GenBank/DDBJ whole genome shotgun (WGS) entry which is preliminary data.</text>
</comment>
<feature type="transmembrane region" description="Helical" evidence="2">
    <location>
        <begin position="190"/>
        <end position="211"/>
    </location>
</feature>
<feature type="compositionally biased region" description="Polar residues" evidence="1">
    <location>
        <begin position="1"/>
        <end position="17"/>
    </location>
</feature>
<gene>
    <name evidence="3" type="ORF">D9758_004956</name>
</gene>
<dbReference type="EMBL" id="JAACJM010000006">
    <property type="protein sequence ID" value="KAF5372093.1"/>
    <property type="molecule type" value="Genomic_DNA"/>
</dbReference>
<dbReference type="AlphaFoldDB" id="A0A8H5GVU2"/>
<evidence type="ECO:0000313" key="3">
    <source>
        <dbReference type="EMBL" id="KAF5372093.1"/>
    </source>
</evidence>
<sequence length="261" mass="29549">MMSSLPQRKTTHSQTVSPEADPLPNHHHPSLLLANLPCPALLNTPPSQCAYIYISGQGRRVRTRWHETLGTSRDYSGVYNGISLQRERTSKIDEEHSGDRLNKRIPRTRLWTLREIRVNDCTGMGWDVGIWEEPGCDGPSLFILSLFYFVFCTCLRSRVSFLWFCRESSVDVTVLNCHHESFWHRNKKKLIIGGAVAGVFNILGIAAIIIWRRRRNRLRVAQSQAQAAVENGTFNQPFNITHNQYPPSAGGPWNAPKSAGV</sequence>
<proteinExistence type="predicted"/>
<keyword evidence="2" id="KW-0472">Membrane</keyword>
<evidence type="ECO:0000256" key="1">
    <source>
        <dbReference type="SAM" id="MobiDB-lite"/>
    </source>
</evidence>
<accession>A0A8H5GVU2</accession>
<evidence type="ECO:0000256" key="2">
    <source>
        <dbReference type="SAM" id="Phobius"/>
    </source>
</evidence>